<keyword evidence="2" id="KW-1185">Reference proteome</keyword>
<dbReference type="HOGENOM" id="CLU_2117191_0_0_11"/>
<gene>
    <name evidence="1" type="ORF">C811_01276</name>
</gene>
<reference evidence="1 2" key="1">
    <citation type="submission" date="2013-04" db="EMBL/GenBank/DDBJ databases">
        <title>The Genome Sequence of Enterorhabdus caecimuris B7.</title>
        <authorList>
            <consortium name="The Broad Institute Genomics Platform"/>
            <consortium name="The Broad Institute Genome Sequencing Center for Infectious Disease"/>
            <person name="Earl A."/>
            <person name="Xavier R."/>
            <person name="Elson C."/>
            <person name="Duck W."/>
            <person name="Walker B."/>
            <person name="Young S."/>
            <person name="Zeng Q."/>
            <person name="Gargeya S."/>
            <person name="Fitzgerald M."/>
            <person name="Haas B."/>
            <person name="Abouelleil A."/>
            <person name="Allen A.W."/>
            <person name="Alvarado L."/>
            <person name="Arachchi H.M."/>
            <person name="Berlin A.M."/>
            <person name="Chapman S.B."/>
            <person name="Gainer-Dewar J."/>
            <person name="Goldberg J."/>
            <person name="Griggs A."/>
            <person name="Gujja S."/>
            <person name="Hansen M."/>
            <person name="Howarth C."/>
            <person name="Imamovic A."/>
            <person name="Ireland A."/>
            <person name="Larimer J."/>
            <person name="McCowan C."/>
            <person name="Murphy C."/>
            <person name="Pearson M."/>
            <person name="Poon T.W."/>
            <person name="Priest M."/>
            <person name="Roberts A."/>
            <person name="Saif S."/>
            <person name="Shea T."/>
            <person name="Sisk P."/>
            <person name="Sykes S."/>
            <person name="Wortman J."/>
            <person name="Nusbaum C."/>
            <person name="Birren B."/>
        </authorList>
    </citation>
    <scope>NUCLEOTIDE SEQUENCE [LARGE SCALE GENOMIC DNA]</scope>
    <source>
        <strain evidence="1 2">B7</strain>
    </source>
</reference>
<name>R9KWX2_9ACTN</name>
<dbReference type="AlphaFoldDB" id="R9KWX2"/>
<dbReference type="EMBL" id="ASSY01000008">
    <property type="protein sequence ID" value="EOS50860.1"/>
    <property type="molecule type" value="Genomic_DNA"/>
</dbReference>
<accession>R9KWX2</accession>
<comment type="caution">
    <text evidence="1">The sequence shown here is derived from an EMBL/GenBank/DDBJ whole genome shotgun (WGS) entry which is preliminary data.</text>
</comment>
<dbReference type="RefSeq" id="WP_016309484.1">
    <property type="nucleotide sequence ID" value="NZ_KE159646.1"/>
</dbReference>
<organism evidence="1 2">
    <name type="scientific">Adlercreutzia caecimuris B7</name>
    <dbReference type="NCBI Taxonomy" id="1235794"/>
    <lineage>
        <taxon>Bacteria</taxon>
        <taxon>Bacillati</taxon>
        <taxon>Actinomycetota</taxon>
        <taxon>Coriobacteriia</taxon>
        <taxon>Eggerthellales</taxon>
        <taxon>Eggerthellaceae</taxon>
        <taxon>Adlercreutzia</taxon>
    </lineage>
</organism>
<dbReference type="Proteomes" id="UP000014204">
    <property type="component" value="Unassembled WGS sequence"/>
</dbReference>
<evidence type="ECO:0000313" key="1">
    <source>
        <dbReference type="EMBL" id="EOS50860.1"/>
    </source>
</evidence>
<dbReference type="STRING" id="1235794.C811_01276"/>
<proteinExistence type="predicted"/>
<evidence type="ECO:0000313" key="2">
    <source>
        <dbReference type="Proteomes" id="UP000014204"/>
    </source>
</evidence>
<sequence length="114" mass="13186">MTKQINFLDETNAYRFELKGNDDAVFEISKDTLIFNSNDFYRLFFKGLEEKPEYELVTPDIELKGQAKHVFDTVAAILKKACDSIDADWFKNVGIPPTESCEDEKKLDPKIEEK</sequence>
<protein>
    <submittedName>
        <fullName evidence="1">Uncharacterized protein</fullName>
    </submittedName>
</protein>
<dbReference type="OrthoDB" id="9952014at2"/>
<dbReference type="GeneID" id="82190806"/>